<evidence type="ECO:0000313" key="3">
    <source>
        <dbReference type="Proteomes" id="UP000823661"/>
    </source>
</evidence>
<keyword evidence="1" id="KW-0732">Signal</keyword>
<feature type="signal peptide" evidence="1">
    <location>
        <begin position="1"/>
        <end position="22"/>
    </location>
</feature>
<reference evidence="2" key="2">
    <citation type="journal article" date="2021" name="PeerJ">
        <title>Extensive microbial diversity within the chicken gut microbiome revealed by metagenomics and culture.</title>
        <authorList>
            <person name="Gilroy R."/>
            <person name="Ravi A."/>
            <person name="Getino M."/>
            <person name="Pursley I."/>
            <person name="Horton D.L."/>
            <person name="Alikhan N.F."/>
            <person name="Baker D."/>
            <person name="Gharbi K."/>
            <person name="Hall N."/>
            <person name="Watson M."/>
            <person name="Adriaenssens E.M."/>
            <person name="Foster-Nyarko E."/>
            <person name="Jarju S."/>
            <person name="Secka A."/>
            <person name="Antonio M."/>
            <person name="Oren A."/>
            <person name="Chaudhuri R.R."/>
            <person name="La Ragione R."/>
            <person name="Hildebrand F."/>
            <person name="Pallen M.J."/>
        </authorList>
    </citation>
    <scope>NUCLEOTIDE SEQUENCE</scope>
    <source>
        <strain evidence="2">B1-20833</strain>
    </source>
</reference>
<accession>A0A9D9HIN9</accession>
<reference evidence="2" key="1">
    <citation type="submission" date="2020-10" db="EMBL/GenBank/DDBJ databases">
        <authorList>
            <person name="Gilroy R."/>
        </authorList>
    </citation>
    <scope>NUCLEOTIDE SEQUENCE</scope>
    <source>
        <strain evidence="2">B1-20833</strain>
    </source>
</reference>
<feature type="chain" id="PRO_5039140516" evidence="1">
    <location>
        <begin position="23"/>
        <end position="353"/>
    </location>
</feature>
<dbReference type="Pfam" id="PF17170">
    <property type="entry name" value="DUF5128"/>
    <property type="match status" value="1"/>
</dbReference>
<organism evidence="2 3">
    <name type="scientific">Candidatus Cryptobacteroides intestinavium</name>
    <dbReference type="NCBI Taxonomy" id="2840766"/>
    <lineage>
        <taxon>Bacteria</taxon>
        <taxon>Pseudomonadati</taxon>
        <taxon>Bacteroidota</taxon>
        <taxon>Bacteroidia</taxon>
        <taxon>Bacteroidales</taxon>
        <taxon>Candidatus Cryptobacteroides</taxon>
    </lineage>
</organism>
<sequence length="353" mass="39995">MRTKTFILALFAVVGAYSCRVAEETPFAEETIPFNSYGQVPCESPNVLFPDRIKRVVLDPGGSKDYIFSEIDKIVCHQDRFYILDWIHRKIVIYDSGGAPVGCLSRRGRGPGEYLQITDFDVDGDGSVWVVDGQQDMLLHYSPEGECVESRDFPFEVEFIKVLEDGRFLFSLAPWDSSKYGGKRLIVTDRELNVEKSMLEYSEFIDPNYAFPSAGFQTADRTIYYHRPIDDCVYALTYSGDIVKKYVFDFGQRRVPDKARKDIGKYRSDFGGYTMLVKSVSVGDDFIIGSVLEGKEIKDFIIERAEGTANILTEQISGMYMVGITGGYAIYRENHVREENPDTAEEVLVLVSL</sequence>
<dbReference type="Proteomes" id="UP000823661">
    <property type="component" value="Unassembled WGS sequence"/>
</dbReference>
<gene>
    <name evidence="2" type="ORF">IAC06_02735</name>
</gene>
<comment type="caution">
    <text evidence="2">The sequence shown here is derived from an EMBL/GenBank/DDBJ whole genome shotgun (WGS) entry which is preliminary data.</text>
</comment>
<dbReference type="AlphaFoldDB" id="A0A9D9HIN9"/>
<name>A0A9D9HIN9_9BACT</name>
<evidence type="ECO:0000313" key="2">
    <source>
        <dbReference type="EMBL" id="MBO8451787.1"/>
    </source>
</evidence>
<evidence type="ECO:0000256" key="1">
    <source>
        <dbReference type="SAM" id="SignalP"/>
    </source>
</evidence>
<dbReference type="PROSITE" id="PS51257">
    <property type="entry name" value="PROKAR_LIPOPROTEIN"/>
    <property type="match status" value="1"/>
</dbReference>
<protein>
    <submittedName>
        <fullName evidence="2">6-bladed beta-propeller</fullName>
    </submittedName>
</protein>
<dbReference type="SUPFAM" id="SSF63829">
    <property type="entry name" value="Calcium-dependent phosphotriesterase"/>
    <property type="match status" value="1"/>
</dbReference>
<dbReference type="Gene3D" id="2.120.10.30">
    <property type="entry name" value="TolB, C-terminal domain"/>
    <property type="match status" value="1"/>
</dbReference>
<proteinExistence type="predicted"/>
<dbReference type="InterPro" id="IPR011042">
    <property type="entry name" value="6-blade_b-propeller_TolB-like"/>
</dbReference>
<dbReference type="EMBL" id="JADIMI010000022">
    <property type="protein sequence ID" value="MBO8451787.1"/>
    <property type="molecule type" value="Genomic_DNA"/>
</dbReference>